<dbReference type="Gene3D" id="3.30.420.10">
    <property type="entry name" value="Ribonuclease H-like superfamily/Ribonuclease H"/>
    <property type="match status" value="1"/>
</dbReference>
<feature type="coiled-coil region" evidence="1">
    <location>
        <begin position="706"/>
        <end position="846"/>
    </location>
</feature>
<evidence type="ECO:0000259" key="3">
    <source>
        <dbReference type="Pfam" id="PF13358"/>
    </source>
</evidence>
<name>A0AAN8LLW3_9TELE</name>
<dbReference type="EMBL" id="JAGTTL010000016">
    <property type="protein sequence ID" value="KAK6310812.1"/>
    <property type="molecule type" value="Genomic_DNA"/>
</dbReference>
<accession>A0AAN8LLW3</accession>
<sequence>MTVNHPRSGAPCKISPRGASMIMRKVRDQPRTTRQDLVNDLKRAGTTVSKITISNTLRRHGLKSCSARKVPLLKPAHVQARLKFANDHLDDPEEEWEKIMWSDETKIELFGLNSTHRVWRKKKDEYNPKNTIPTVKHGGGNIILWGCFSAKGTGRLHRIEGRMDGAMYREILANNFLPSVRALKMGRGWVFQHDNDPKHTARATKECLRKKHLKVLEWPSQSPDLNPIENLWRELKVRIAQRQPRNLKDLEKNEGLSILRTRLWRLHIATMPEVEPLRFPSREGGPCLQDQVDLQAVCPSRRRSCALVNTPSPCVNKAVCHIQELKRKVENWCQQSGNVQRQMSHEKQKNSKTFRLNSSEYVSSMMPTELYIEGIGLSARGEREGDLLSPLRKETTDVLVEVVYLIERLEADRQDAEEALQSEKKRRRTLGRKMYSISLWKQQEFPVAVQKEHEACTRDISELKWHLKLGRDKLHQVKDRMIKTEVLNQRLNEDIDFIKKNGPLVKEKLQLESDFMIQINTAQHEALETFSKTFSELKSCQEEMRKEELKADEDRGLMFNELKGIRNLLNDRLTEFQQLIDYWDGYCITVRETEERVALKEEEWGVMSQRIPVLEVQETAVNDLVVELNILIEVEGRKIAQLKEEISELQKEVHATRLAGEAAVSHSEEVFCKKHQEILALHEENKEYELETEDYSKMIYKSKQAVKQLQKERKGMLQKISVNEEQREEAKEELSQVAAMHANTKVNLDDLEQQTFMEEQRMRKVTENLKKDMMSEMKAMAILKDKLTTIKAELHQEQTNTENARWKLHKNFEEASSATKQLEIEMEKLRKIYNYKSEKIESLREKLCDVRTEHKNTSNCLKKERNLKLDHLNTVKELHQDVTKRFDHALSRIAVLTAKSKEYRTGSDRMEETAATMPDVIEELQSIFDAVEFKNQTATLIMNTLERDITNCQQRIEQAVQTHTTLFTTRQQKMEETKDDLKVALRENVELAHEYRDLQKVLMIAKQGAVGVFDERNRTEASFYDHKQMYLLQKRMHKAVVKYFRQRNLYSQAELARFQTLSNENNQKIKTVQEELSEAIQCISAFLHSLADDSTTIDDAATMATAAGNKQAGPDAIGLNKKKMHTVQITV</sequence>
<dbReference type="InterPro" id="IPR036397">
    <property type="entry name" value="RNaseH_sf"/>
</dbReference>
<evidence type="ECO:0000259" key="2">
    <source>
        <dbReference type="Pfam" id="PF01498"/>
    </source>
</evidence>
<proteinExistence type="predicted"/>
<dbReference type="InterPro" id="IPR038826">
    <property type="entry name" value="CCDC178"/>
</dbReference>
<dbReference type="InterPro" id="IPR038717">
    <property type="entry name" value="Tc1-like_DDE_dom"/>
</dbReference>
<feature type="coiled-coil region" evidence="1">
    <location>
        <begin position="625"/>
        <end position="659"/>
    </location>
</feature>
<evidence type="ECO:0000256" key="1">
    <source>
        <dbReference type="SAM" id="Coils"/>
    </source>
</evidence>
<keyword evidence="1" id="KW-0175">Coiled coil</keyword>
<dbReference type="Proteomes" id="UP001356427">
    <property type="component" value="Unassembled WGS sequence"/>
</dbReference>
<dbReference type="GO" id="GO:0006313">
    <property type="term" value="P:DNA transposition"/>
    <property type="evidence" value="ECO:0007669"/>
    <property type="project" value="InterPro"/>
</dbReference>
<organism evidence="4 5">
    <name type="scientific">Coregonus suidteri</name>
    <dbReference type="NCBI Taxonomy" id="861788"/>
    <lineage>
        <taxon>Eukaryota</taxon>
        <taxon>Metazoa</taxon>
        <taxon>Chordata</taxon>
        <taxon>Craniata</taxon>
        <taxon>Vertebrata</taxon>
        <taxon>Euteleostomi</taxon>
        <taxon>Actinopterygii</taxon>
        <taxon>Neopterygii</taxon>
        <taxon>Teleostei</taxon>
        <taxon>Protacanthopterygii</taxon>
        <taxon>Salmoniformes</taxon>
        <taxon>Salmonidae</taxon>
        <taxon>Coregoninae</taxon>
        <taxon>Coregonus</taxon>
    </lineage>
</organism>
<reference evidence="4 5" key="1">
    <citation type="submission" date="2021-04" db="EMBL/GenBank/DDBJ databases">
        <authorList>
            <person name="De Guttry C."/>
            <person name="Zahm M."/>
            <person name="Klopp C."/>
            <person name="Cabau C."/>
            <person name="Louis A."/>
            <person name="Berthelot C."/>
            <person name="Parey E."/>
            <person name="Roest Crollius H."/>
            <person name="Montfort J."/>
            <person name="Robinson-Rechavi M."/>
            <person name="Bucao C."/>
            <person name="Bouchez O."/>
            <person name="Gislard M."/>
            <person name="Lluch J."/>
            <person name="Milhes M."/>
            <person name="Lampietro C."/>
            <person name="Lopez Roques C."/>
            <person name="Donnadieu C."/>
            <person name="Braasch I."/>
            <person name="Desvignes T."/>
            <person name="Postlethwait J."/>
            <person name="Bobe J."/>
            <person name="Wedekind C."/>
            <person name="Guiguen Y."/>
        </authorList>
    </citation>
    <scope>NUCLEOTIDE SEQUENCE [LARGE SCALE GENOMIC DNA]</scope>
    <source>
        <strain evidence="4">Cs_M1</strain>
        <tissue evidence="4">Blood</tissue>
    </source>
</reference>
<evidence type="ECO:0000313" key="5">
    <source>
        <dbReference type="Proteomes" id="UP001356427"/>
    </source>
</evidence>
<keyword evidence="5" id="KW-1185">Reference proteome</keyword>
<dbReference type="GO" id="GO:0015074">
    <property type="term" value="P:DNA integration"/>
    <property type="evidence" value="ECO:0007669"/>
    <property type="project" value="InterPro"/>
</dbReference>
<feature type="domain" description="Tc1-like transposase DDE" evidence="3">
    <location>
        <begin position="99"/>
        <end position="250"/>
    </location>
</feature>
<comment type="caution">
    <text evidence="4">The sequence shown here is derived from an EMBL/GenBank/DDBJ whole genome shotgun (WGS) entry which is preliminary data.</text>
</comment>
<dbReference type="PANTHER" id="PTHR35088:SF1">
    <property type="entry name" value="COILED-COIL DOMAIN-CONTAINING PROTEIN 178"/>
    <property type="match status" value="1"/>
</dbReference>
<dbReference type="PANTHER" id="PTHR35088">
    <property type="entry name" value="COILED-COIL DOMAIN-CONTAINING PROTEIN 178"/>
    <property type="match status" value="1"/>
</dbReference>
<feature type="domain" description="Transposase Tc1-like" evidence="2">
    <location>
        <begin position="20"/>
        <end position="90"/>
    </location>
</feature>
<dbReference type="GO" id="GO:0003677">
    <property type="term" value="F:DNA binding"/>
    <property type="evidence" value="ECO:0007669"/>
    <property type="project" value="InterPro"/>
</dbReference>
<protein>
    <submittedName>
        <fullName evidence="4">Uncharacterized protein</fullName>
    </submittedName>
</protein>
<evidence type="ECO:0000313" key="4">
    <source>
        <dbReference type="EMBL" id="KAK6310812.1"/>
    </source>
</evidence>
<dbReference type="InterPro" id="IPR002492">
    <property type="entry name" value="Transposase_Tc1-like"/>
</dbReference>
<dbReference type="AlphaFoldDB" id="A0AAN8LLW3"/>
<feature type="coiled-coil region" evidence="1">
    <location>
        <begin position="399"/>
        <end position="433"/>
    </location>
</feature>
<feature type="coiled-coil region" evidence="1">
    <location>
        <begin position="942"/>
        <end position="1001"/>
    </location>
</feature>
<dbReference type="Pfam" id="PF01498">
    <property type="entry name" value="HTH_Tnp_Tc3_2"/>
    <property type="match status" value="1"/>
</dbReference>
<gene>
    <name evidence="4" type="ORF">J4Q44_G00188670</name>
</gene>
<dbReference type="Pfam" id="PF13358">
    <property type="entry name" value="DDE_3"/>
    <property type="match status" value="1"/>
</dbReference>